<dbReference type="EMBL" id="UZAF01016477">
    <property type="protein sequence ID" value="VDO28635.1"/>
    <property type="molecule type" value="Genomic_DNA"/>
</dbReference>
<evidence type="ECO:0000313" key="1">
    <source>
        <dbReference type="EMBL" id="VDO28635.1"/>
    </source>
</evidence>
<dbReference type="Proteomes" id="UP000268014">
    <property type="component" value="Unassembled WGS sequence"/>
</dbReference>
<name>A0A3P7XT41_HAEPC</name>
<dbReference type="AlphaFoldDB" id="A0A3P7XT41"/>
<accession>A0A3P7XT41</accession>
<protein>
    <submittedName>
        <fullName evidence="1">Uncharacterized protein</fullName>
    </submittedName>
</protein>
<gene>
    <name evidence="1" type="ORF">HPLM_LOCUS6332</name>
</gene>
<evidence type="ECO:0000313" key="2">
    <source>
        <dbReference type="Proteomes" id="UP000268014"/>
    </source>
</evidence>
<reference evidence="1 2" key="1">
    <citation type="submission" date="2018-11" db="EMBL/GenBank/DDBJ databases">
        <authorList>
            <consortium name="Pathogen Informatics"/>
        </authorList>
    </citation>
    <scope>NUCLEOTIDE SEQUENCE [LARGE SCALE GENOMIC DNA]</scope>
    <source>
        <strain evidence="1 2">MHpl1</strain>
    </source>
</reference>
<sequence>MLIIMAVFSQLVLCLRMKFGSWAWMTCPRILPKHGDDLLCTLQF</sequence>
<organism evidence="1 2">
    <name type="scientific">Haemonchus placei</name>
    <name type="common">Barber's pole worm</name>
    <dbReference type="NCBI Taxonomy" id="6290"/>
    <lineage>
        <taxon>Eukaryota</taxon>
        <taxon>Metazoa</taxon>
        <taxon>Ecdysozoa</taxon>
        <taxon>Nematoda</taxon>
        <taxon>Chromadorea</taxon>
        <taxon>Rhabditida</taxon>
        <taxon>Rhabditina</taxon>
        <taxon>Rhabditomorpha</taxon>
        <taxon>Strongyloidea</taxon>
        <taxon>Trichostrongylidae</taxon>
        <taxon>Haemonchus</taxon>
    </lineage>
</organism>
<keyword evidence="2" id="KW-1185">Reference proteome</keyword>
<proteinExistence type="predicted"/>